<proteinExistence type="predicted"/>
<name>A0A3P6F6S2_BRAOL</name>
<reference evidence="1" key="1">
    <citation type="submission" date="2018-11" db="EMBL/GenBank/DDBJ databases">
        <authorList>
            <consortium name="Genoscope - CEA"/>
            <person name="William W."/>
        </authorList>
    </citation>
    <scope>NUCLEOTIDE SEQUENCE</scope>
</reference>
<dbReference type="AlphaFoldDB" id="A0A3P6F6S2"/>
<sequence length="60" mass="6959">MIFASDLCYIYTLINICVRDEKEHSIITHLSLHSPSIEFISLSLPFLHSHSEKILQYITP</sequence>
<organism evidence="1">
    <name type="scientific">Brassica oleracea</name>
    <name type="common">Wild cabbage</name>
    <dbReference type="NCBI Taxonomy" id="3712"/>
    <lineage>
        <taxon>Eukaryota</taxon>
        <taxon>Viridiplantae</taxon>
        <taxon>Streptophyta</taxon>
        <taxon>Embryophyta</taxon>
        <taxon>Tracheophyta</taxon>
        <taxon>Spermatophyta</taxon>
        <taxon>Magnoliopsida</taxon>
        <taxon>eudicotyledons</taxon>
        <taxon>Gunneridae</taxon>
        <taxon>Pentapetalae</taxon>
        <taxon>rosids</taxon>
        <taxon>malvids</taxon>
        <taxon>Brassicales</taxon>
        <taxon>Brassicaceae</taxon>
        <taxon>Brassiceae</taxon>
        <taxon>Brassica</taxon>
    </lineage>
</organism>
<dbReference type="EMBL" id="LR031877">
    <property type="protein sequence ID" value="VDD45296.1"/>
    <property type="molecule type" value="Genomic_DNA"/>
</dbReference>
<protein>
    <submittedName>
        <fullName evidence="1">Uncharacterized protein</fullName>
    </submittedName>
</protein>
<gene>
    <name evidence="1" type="ORF">BOLC5T32843H</name>
</gene>
<evidence type="ECO:0000313" key="1">
    <source>
        <dbReference type="EMBL" id="VDD45296.1"/>
    </source>
</evidence>
<accession>A0A3P6F6S2</accession>